<dbReference type="InterPro" id="IPR010918">
    <property type="entry name" value="PurM-like_C_dom"/>
</dbReference>
<dbReference type="Pfam" id="PF02769">
    <property type="entry name" value="AIRS_C"/>
    <property type="match status" value="1"/>
</dbReference>
<dbReference type="InterPro" id="IPR016188">
    <property type="entry name" value="PurM-like_N"/>
</dbReference>
<dbReference type="InterPro" id="IPR036676">
    <property type="entry name" value="PurM-like_C_sf"/>
</dbReference>
<accession>M1PUP4</accession>
<dbReference type="InterPro" id="IPR011854">
    <property type="entry name" value="HypE"/>
</dbReference>
<feature type="domain" description="PurM-like N-terminal" evidence="2">
    <location>
        <begin position="34"/>
        <end position="137"/>
    </location>
</feature>
<dbReference type="EMBL" id="JX684073">
    <property type="protein sequence ID" value="AGF92834.1"/>
    <property type="molecule type" value="Genomic_DNA"/>
</dbReference>
<organism evidence="4">
    <name type="scientific">uncultured organism</name>
    <dbReference type="NCBI Taxonomy" id="155900"/>
    <lineage>
        <taxon>unclassified sequences</taxon>
        <taxon>environmental samples</taxon>
    </lineage>
</organism>
<evidence type="ECO:0000259" key="3">
    <source>
        <dbReference type="Pfam" id="PF02769"/>
    </source>
</evidence>
<dbReference type="InterPro" id="IPR036921">
    <property type="entry name" value="PurM-like_N_sf"/>
</dbReference>
<feature type="domain" description="PurM-like C-terminal" evidence="3">
    <location>
        <begin position="150"/>
        <end position="300"/>
    </location>
</feature>
<name>M1PUP4_9ZZZZ</name>
<dbReference type="Gene3D" id="3.90.650.10">
    <property type="entry name" value="PurM-like C-terminal domain"/>
    <property type="match status" value="1"/>
</dbReference>
<evidence type="ECO:0000256" key="1">
    <source>
        <dbReference type="ARBA" id="ARBA00006243"/>
    </source>
</evidence>
<dbReference type="Gene3D" id="3.30.1330.10">
    <property type="entry name" value="PurM-like, N-terminal domain"/>
    <property type="match status" value="1"/>
</dbReference>
<dbReference type="AlphaFoldDB" id="M1PUP4"/>
<comment type="similarity">
    <text evidence="1">Belongs to the HypE family.</text>
</comment>
<gene>
    <name evidence="4" type="ORF">FLSS-1_0022</name>
</gene>
<protein>
    <submittedName>
        <fullName evidence="4">Hydrogenase expression/formation protein HypE</fullName>
    </submittedName>
</protein>
<dbReference type="Pfam" id="PF00586">
    <property type="entry name" value="AIRS"/>
    <property type="match status" value="1"/>
</dbReference>
<sequence>MSLGKLDPKELGASVLPYKGWDDPRVQLWPRLGGDGGVVELENTILSMSSDPITGASRLIGRLSVVVNANDIAALGGEPEWMLMTLLVPESWGGDSIGKIMESAHRKAKDLQIAIVGGHTEKVEGLKGPILCGSIIGSNERFLDPSSVSSGDRLVIIGTAGLEGTAILADTFRDKLENSGVSRESIEEATDLYEDLCVLSQARSVRDHALLMHDPTEGGVMGGIGELSKLIEGGIKVRKEKIPVASLTKEICSALDVDPLRLISSGALLAIVKKEELPLMEKGLGGFEVEQIGEVSPDEGSYEIGQDELWRVLEDRDG</sequence>
<reference evidence="4" key="1">
    <citation type="journal article" date="2013" name="Syst. Appl. Microbiol.">
        <title>New insights into the archaeal diversity of a hypersaline microbial mat obtained by a metagenomic approach.</title>
        <authorList>
            <person name="Lopez-Lopez A."/>
            <person name="Richter M."/>
            <person name="Pena A."/>
            <person name="Tamames J."/>
            <person name="Rossello-Mora R."/>
        </authorList>
    </citation>
    <scope>NUCLEOTIDE SEQUENCE</scope>
</reference>
<dbReference type="GO" id="GO:0051604">
    <property type="term" value="P:protein maturation"/>
    <property type="evidence" value="ECO:0007669"/>
    <property type="project" value="TreeGrafter"/>
</dbReference>
<dbReference type="SUPFAM" id="SSF55326">
    <property type="entry name" value="PurM N-terminal domain-like"/>
    <property type="match status" value="1"/>
</dbReference>
<dbReference type="PANTHER" id="PTHR30303:SF4">
    <property type="entry name" value="HYDROGENASE EXPRESSION_FORMATION PROTEIN HYPE"/>
    <property type="match status" value="1"/>
</dbReference>
<proteinExistence type="inferred from homology"/>
<dbReference type="SUPFAM" id="SSF56042">
    <property type="entry name" value="PurM C-terminal domain-like"/>
    <property type="match status" value="1"/>
</dbReference>
<evidence type="ECO:0000259" key="2">
    <source>
        <dbReference type="Pfam" id="PF00586"/>
    </source>
</evidence>
<dbReference type="PANTHER" id="PTHR30303">
    <property type="entry name" value="HYDROGENASE ISOENZYMES FORMATION PROTEIN HYPE"/>
    <property type="match status" value="1"/>
</dbReference>
<evidence type="ECO:0000313" key="4">
    <source>
        <dbReference type="EMBL" id="AGF92834.1"/>
    </source>
</evidence>